<comment type="caution">
    <text evidence="2">The sequence shown here is derived from an EMBL/GenBank/DDBJ whole genome shotgun (WGS) entry which is preliminary data.</text>
</comment>
<reference evidence="3 4" key="1">
    <citation type="journal article" date="2020" name="Nat. Food">
        <title>A phased Vanilla planifolia genome enables genetic improvement of flavour and production.</title>
        <authorList>
            <person name="Hasing T."/>
            <person name="Tang H."/>
            <person name="Brym M."/>
            <person name="Khazi F."/>
            <person name="Huang T."/>
            <person name="Chambers A.H."/>
        </authorList>
    </citation>
    <scope>NUCLEOTIDE SEQUENCE [LARGE SCALE GENOMIC DNA]</scope>
    <source>
        <tissue evidence="2">Leaf</tissue>
    </source>
</reference>
<evidence type="ECO:0000313" key="1">
    <source>
        <dbReference type="EMBL" id="KAG0445887.1"/>
    </source>
</evidence>
<organism evidence="2 3">
    <name type="scientific">Vanilla planifolia</name>
    <name type="common">Vanilla</name>
    <dbReference type="NCBI Taxonomy" id="51239"/>
    <lineage>
        <taxon>Eukaryota</taxon>
        <taxon>Viridiplantae</taxon>
        <taxon>Streptophyta</taxon>
        <taxon>Embryophyta</taxon>
        <taxon>Tracheophyta</taxon>
        <taxon>Spermatophyta</taxon>
        <taxon>Magnoliopsida</taxon>
        <taxon>Liliopsida</taxon>
        <taxon>Asparagales</taxon>
        <taxon>Orchidaceae</taxon>
        <taxon>Vanilloideae</taxon>
        <taxon>Vanilleae</taxon>
        <taxon>Vanilla</taxon>
    </lineage>
</organism>
<dbReference type="EMBL" id="JADCNL010000637">
    <property type="protein sequence ID" value="KAG0445900.1"/>
    <property type="molecule type" value="Genomic_DNA"/>
</dbReference>
<name>A0A835U306_VANPL</name>
<dbReference type="Proteomes" id="UP000639772">
    <property type="component" value="Unassembled WGS sequence"/>
</dbReference>
<evidence type="ECO:0000313" key="2">
    <source>
        <dbReference type="EMBL" id="KAG0445900.1"/>
    </source>
</evidence>
<sequence length="124" mass="13360">MVVLKKFGVEGQSVSKFLLAVSDLRKTTEILDLKDATVLLDVIRTLPMYSEILIDASILQHVRACCAYLHAVKSCGSKVAFLGVRPSSLNKIIHLGMASAPPKAAGGRDTVHACSVAFFVSVRF</sequence>
<proteinExistence type="predicted"/>
<evidence type="ECO:0000313" key="4">
    <source>
        <dbReference type="Proteomes" id="UP000639772"/>
    </source>
</evidence>
<evidence type="ECO:0000313" key="3">
    <source>
        <dbReference type="Proteomes" id="UP000636800"/>
    </source>
</evidence>
<accession>A0A835U306</accession>
<dbReference type="Proteomes" id="UP000636800">
    <property type="component" value="Unassembled WGS sequence"/>
</dbReference>
<gene>
    <name evidence="2" type="ORF">HPP92_029101</name>
    <name evidence="1" type="ORF">HPP92_029112</name>
</gene>
<protein>
    <submittedName>
        <fullName evidence="2">Uncharacterized protein</fullName>
    </submittedName>
</protein>
<keyword evidence="3" id="KW-1185">Reference proteome</keyword>
<dbReference type="EMBL" id="JADCNM010000638">
    <property type="protein sequence ID" value="KAG0445887.1"/>
    <property type="molecule type" value="Genomic_DNA"/>
</dbReference>
<dbReference type="AlphaFoldDB" id="A0A835U306"/>